<comment type="caution">
    <text evidence="13">The sequence shown here is derived from an EMBL/GenBank/DDBJ whole genome shotgun (WGS) entry which is preliminary data.</text>
</comment>
<dbReference type="PROSITE" id="PS00107">
    <property type="entry name" value="PROTEIN_KINASE_ATP"/>
    <property type="match status" value="1"/>
</dbReference>
<dbReference type="Gene3D" id="1.10.167.10">
    <property type="entry name" value="Regulator of G-protein Signalling 4, domain 2"/>
    <property type="match status" value="1"/>
</dbReference>
<dbReference type="SMART" id="SM00315">
    <property type="entry name" value="RGS"/>
    <property type="match status" value="1"/>
</dbReference>
<keyword evidence="14" id="KW-1185">Reference proteome</keyword>
<dbReference type="InterPro" id="IPR011009">
    <property type="entry name" value="Kinase-like_dom_sf"/>
</dbReference>
<evidence type="ECO:0000256" key="1">
    <source>
        <dbReference type="ARBA" id="ARBA00009793"/>
    </source>
</evidence>
<feature type="region of interest" description="Disordered" evidence="9">
    <location>
        <begin position="231"/>
        <end position="303"/>
    </location>
</feature>
<evidence type="ECO:0000313" key="13">
    <source>
        <dbReference type="EMBL" id="TMW65422.1"/>
    </source>
</evidence>
<keyword evidence="6" id="KW-0418">Kinase</keyword>
<dbReference type="SUPFAM" id="SSF56112">
    <property type="entry name" value="Protein kinase-like (PK-like)"/>
    <property type="match status" value="1"/>
</dbReference>
<dbReference type="EMBL" id="SPLM01000037">
    <property type="protein sequence ID" value="TMW65422.1"/>
    <property type="molecule type" value="Genomic_DNA"/>
</dbReference>
<gene>
    <name evidence="13" type="ORF">Poli38472_008064</name>
</gene>
<evidence type="ECO:0008006" key="15">
    <source>
        <dbReference type="Google" id="ProtNLM"/>
    </source>
</evidence>
<dbReference type="InterPro" id="IPR036305">
    <property type="entry name" value="RGS_sf"/>
</dbReference>
<keyword evidence="5 8" id="KW-0547">Nucleotide-binding</keyword>
<keyword evidence="7 8" id="KW-0067">ATP-binding</keyword>
<feature type="compositionally biased region" description="Basic and acidic residues" evidence="9">
    <location>
        <begin position="270"/>
        <end position="284"/>
    </location>
</feature>
<evidence type="ECO:0000256" key="5">
    <source>
        <dbReference type="ARBA" id="ARBA00022741"/>
    </source>
</evidence>
<dbReference type="PANTHER" id="PTHR24355">
    <property type="entry name" value="G PROTEIN-COUPLED RECEPTOR KINASE/RIBOSOMAL PROTEIN S6 KINASE"/>
    <property type="match status" value="1"/>
</dbReference>
<dbReference type="Gene3D" id="3.30.200.20">
    <property type="entry name" value="Phosphorylase Kinase, domain 1"/>
    <property type="match status" value="1"/>
</dbReference>
<dbReference type="PROSITE" id="PS50011">
    <property type="entry name" value="PROTEIN_KINASE_DOM"/>
    <property type="match status" value="1"/>
</dbReference>
<dbReference type="InterPro" id="IPR000961">
    <property type="entry name" value="AGC-kinase_C"/>
</dbReference>
<keyword evidence="4" id="KW-0808">Transferase</keyword>
<dbReference type="CDD" id="cd05123">
    <property type="entry name" value="STKc_AGC"/>
    <property type="match status" value="1"/>
</dbReference>
<dbReference type="InterPro" id="IPR000719">
    <property type="entry name" value="Prot_kinase_dom"/>
</dbReference>
<dbReference type="PANTHER" id="PTHR24355:SF18">
    <property type="entry name" value="G PROTEIN-COUPLED RECEPTOR KINASE"/>
    <property type="match status" value="1"/>
</dbReference>
<evidence type="ECO:0000256" key="2">
    <source>
        <dbReference type="ARBA" id="ARBA00022527"/>
    </source>
</evidence>
<name>A0A8K1CL20_PYTOL</name>
<dbReference type="Gene3D" id="1.10.510.10">
    <property type="entry name" value="Transferase(Phosphotransferase) domain 1"/>
    <property type="match status" value="1"/>
</dbReference>
<evidence type="ECO:0000256" key="8">
    <source>
        <dbReference type="PROSITE-ProRule" id="PRU10141"/>
    </source>
</evidence>
<feature type="domain" description="RGS" evidence="11">
    <location>
        <begin position="53"/>
        <end position="110"/>
    </location>
</feature>
<feature type="domain" description="Protein kinase" evidence="10">
    <location>
        <begin position="365"/>
        <end position="631"/>
    </location>
</feature>
<evidence type="ECO:0000313" key="14">
    <source>
        <dbReference type="Proteomes" id="UP000794436"/>
    </source>
</evidence>
<reference evidence="13" key="1">
    <citation type="submission" date="2019-03" db="EMBL/GenBank/DDBJ databases">
        <title>Long read genome sequence of the mycoparasitic Pythium oligandrum ATCC 38472 isolated from sugarbeet rhizosphere.</title>
        <authorList>
            <person name="Gaulin E."/>
        </authorList>
    </citation>
    <scope>NUCLEOTIDE SEQUENCE</scope>
    <source>
        <strain evidence="13">ATCC 38472_TT</strain>
    </source>
</reference>
<dbReference type="InterPro" id="IPR017441">
    <property type="entry name" value="Protein_kinase_ATP_BS"/>
</dbReference>
<evidence type="ECO:0000256" key="7">
    <source>
        <dbReference type="ARBA" id="ARBA00022840"/>
    </source>
</evidence>
<dbReference type="FunFam" id="1.10.510.10:FF:000074">
    <property type="entry name" value="G protein-coupled receptor kinase"/>
    <property type="match status" value="1"/>
</dbReference>
<dbReference type="SUPFAM" id="SSF48097">
    <property type="entry name" value="Regulator of G-protein signaling, RGS"/>
    <property type="match status" value="1"/>
</dbReference>
<sequence length="724" mass="80593">MDELHDAIQDAQYIGAVTNAQRGPSAAFYNPTHTELSQFVERQERTVGADWLDLENILNMPLGFYFFRRFCEAEQHGVQKLHFLVEVTKYRALTAPDQRVAKAKEIWERFCCLEVPARNSPTVSELNLASGATSAVVEPAPGAPSTRGGDAADGSGDNPIGSVISPRHSLVNLREINVAAITTSGVIFWRKGESTVTRAEAQEAFKSCASDTSPIGVGGEVIKRIATLLRRKAPGSTRSASTASTASPRSSSGNTQDGVLATPPGSPGDMAERSGRSYHEKSFKESSNSHSRAMDSPTMNRAAGSYREGNIDLKNCPSTVFDELEACVLCSLEQMHLKDFRGSVFHRRLLAFLYLQTRKVVEDDFTVLRVLGRGGFGMVNGCIKRTSASLYAMKVMNKKMIKKKHAEKLCLAERKILAMASSPFLVCLKYAFQTPDELFLVLDLRTGGDLSFHLNRCRFTEHQVRFWAAQILLGLQHLHEKNIVYRDLKPENILLDEKGNCSISDLGLAVEVTPTLAGRCGTRGYWAPEMLLRDENGQRMIYNQAVDWWSYGCLVYELLYGKCPFRTSKAKALHEDKQQAYDKATLELTPSYDPKYFSPEATELIQQLLIRDPKKRLGANGAEEVKRMKFFDPVDWHKMETMTIVPPFVPDNEINAASQADIGSFDITAVKGVKLSEQDNGLYSTWEYVCPDTFQREAIEYLEWEVKHGPCTISPNSNGCCVVL</sequence>
<dbReference type="InterPro" id="IPR016137">
    <property type="entry name" value="RGS"/>
</dbReference>
<dbReference type="Pfam" id="PF00069">
    <property type="entry name" value="Pkinase"/>
    <property type="match status" value="1"/>
</dbReference>
<dbReference type="InterPro" id="IPR044926">
    <property type="entry name" value="RGS_subdomain_2"/>
</dbReference>
<keyword evidence="2" id="KW-0723">Serine/threonine-protein kinase</keyword>
<feature type="binding site" evidence="8">
    <location>
        <position position="403"/>
    </location>
    <ligand>
        <name>ATP</name>
        <dbReference type="ChEBI" id="CHEBI:30616"/>
    </ligand>
</feature>
<evidence type="ECO:0000256" key="3">
    <source>
        <dbReference type="ARBA" id="ARBA00022553"/>
    </source>
</evidence>
<feature type="compositionally biased region" description="Low complexity" evidence="9">
    <location>
        <begin position="234"/>
        <end position="253"/>
    </location>
</feature>
<accession>A0A8K1CL20</accession>
<dbReference type="Pfam" id="PF00615">
    <property type="entry name" value="RGS"/>
    <property type="match status" value="1"/>
</dbReference>
<organism evidence="13 14">
    <name type="scientific">Pythium oligandrum</name>
    <name type="common">Mycoparasitic fungus</name>
    <dbReference type="NCBI Taxonomy" id="41045"/>
    <lineage>
        <taxon>Eukaryota</taxon>
        <taxon>Sar</taxon>
        <taxon>Stramenopiles</taxon>
        <taxon>Oomycota</taxon>
        <taxon>Peronosporomycetes</taxon>
        <taxon>Pythiales</taxon>
        <taxon>Pythiaceae</taxon>
        <taxon>Pythium</taxon>
    </lineage>
</organism>
<dbReference type="OrthoDB" id="354826at2759"/>
<feature type="domain" description="AGC-kinase C-terminal" evidence="12">
    <location>
        <begin position="632"/>
        <end position="698"/>
    </location>
</feature>
<dbReference type="Proteomes" id="UP000794436">
    <property type="component" value="Unassembled WGS sequence"/>
</dbReference>
<dbReference type="PROSITE" id="PS00108">
    <property type="entry name" value="PROTEIN_KINASE_ST"/>
    <property type="match status" value="1"/>
</dbReference>
<dbReference type="InterPro" id="IPR008271">
    <property type="entry name" value="Ser/Thr_kinase_AS"/>
</dbReference>
<dbReference type="GO" id="GO:0005524">
    <property type="term" value="F:ATP binding"/>
    <property type="evidence" value="ECO:0007669"/>
    <property type="project" value="UniProtKB-UniRule"/>
</dbReference>
<evidence type="ECO:0000259" key="12">
    <source>
        <dbReference type="PROSITE" id="PS51285"/>
    </source>
</evidence>
<dbReference type="PROSITE" id="PS51285">
    <property type="entry name" value="AGC_KINASE_CTER"/>
    <property type="match status" value="1"/>
</dbReference>
<dbReference type="AlphaFoldDB" id="A0A8K1CL20"/>
<protein>
    <recommendedName>
        <fullName evidence="15">G protein-coupled receptor kinase</fullName>
    </recommendedName>
</protein>
<evidence type="ECO:0000256" key="9">
    <source>
        <dbReference type="SAM" id="MobiDB-lite"/>
    </source>
</evidence>
<dbReference type="GO" id="GO:0004674">
    <property type="term" value="F:protein serine/threonine kinase activity"/>
    <property type="evidence" value="ECO:0007669"/>
    <property type="project" value="UniProtKB-KW"/>
</dbReference>
<dbReference type="InterPro" id="IPR045270">
    <property type="entry name" value="STKc_AGC"/>
</dbReference>
<evidence type="ECO:0000256" key="6">
    <source>
        <dbReference type="ARBA" id="ARBA00022777"/>
    </source>
</evidence>
<dbReference type="SMART" id="SM00220">
    <property type="entry name" value="S_TKc"/>
    <property type="match status" value="1"/>
</dbReference>
<proteinExistence type="inferred from homology"/>
<feature type="region of interest" description="Disordered" evidence="9">
    <location>
        <begin position="137"/>
        <end position="161"/>
    </location>
</feature>
<keyword evidence="3" id="KW-0597">Phosphoprotein</keyword>
<evidence type="ECO:0000256" key="4">
    <source>
        <dbReference type="ARBA" id="ARBA00022679"/>
    </source>
</evidence>
<evidence type="ECO:0000259" key="10">
    <source>
        <dbReference type="PROSITE" id="PS50011"/>
    </source>
</evidence>
<dbReference type="PROSITE" id="PS50132">
    <property type="entry name" value="RGS"/>
    <property type="match status" value="1"/>
</dbReference>
<comment type="similarity">
    <text evidence="1">Belongs to the protein kinase superfamily. AGC Ser/Thr protein kinase family. GPRK subfamily.</text>
</comment>
<evidence type="ECO:0000259" key="11">
    <source>
        <dbReference type="PROSITE" id="PS50132"/>
    </source>
</evidence>